<dbReference type="AlphaFoldDB" id="A0A835XLS0"/>
<evidence type="ECO:0000256" key="6">
    <source>
        <dbReference type="SAM" id="MobiDB-lite"/>
    </source>
</evidence>
<name>A0A835XLS0_9CHLO</name>
<feature type="compositionally biased region" description="Low complexity" evidence="6">
    <location>
        <begin position="465"/>
        <end position="478"/>
    </location>
</feature>
<feature type="region of interest" description="Disordered" evidence="6">
    <location>
        <begin position="347"/>
        <end position="370"/>
    </location>
</feature>
<feature type="transmembrane region" description="Helical" evidence="7">
    <location>
        <begin position="261"/>
        <end position="285"/>
    </location>
</feature>
<accession>A0A835XLS0</accession>
<dbReference type="PROSITE" id="PS00107">
    <property type="entry name" value="PROTEIN_KINASE_ATP"/>
    <property type="match status" value="1"/>
</dbReference>
<dbReference type="Pfam" id="PF00069">
    <property type="entry name" value="Pkinase"/>
    <property type="match status" value="1"/>
</dbReference>
<keyword evidence="7" id="KW-1133">Transmembrane helix</keyword>
<dbReference type="PANTHER" id="PTHR44329:SF214">
    <property type="entry name" value="PROTEIN KINASE DOMAIN-CONTAINING PROTEIN"/>
    <property type="match status" value="1"/>
</dbReference>
<dbReference type="PANTHER" id="PTHR44329">
    <property type="entry name" value="SERINE/THREONINE-PROTEIN KINASE TNNI3K-RELATED"/>
    <property type="match status" value="1"/>
</dbReference>
<keyword evidence="7" id="KW-0472">Membrane</keyword>
<keyword evidence="4 5" id="KW-0067">ATP-binding</keyword>
<dbReference type="GO" id="GO:0004674">
    <property type="term" value="F:protein serine/threonine kinase activity"/>
    <property type="evidence" value="ECO:0007669"/>
    <property type="project" value="TreeGrafter"/>
</dbReference>
<feature type="region of interest" description="Disordered" evidence="6">
    <location>
        <begin position="505"/>
        <end position="526"/>
    </location>
</feature>
<dbReference type="OrthoDB" id="346907at2759"/>
<keyword evidence="7" id="KW-0812">Transmembrane</keyword>
<feature type="region of interest" description="Disordered" evidence="6">
    <location>
        <begin position="223"/>
        <end position="254"/>
    </location>
</feature>
<gene>
    <name evidence="9" type="ORF">HYH03_016110</name>
</gene>
<keyword evidence="1" id="KW-0808">Transferase</keyword>
<evidence type="ECO:0000313" key="9">
    <source>
        <dbReference type="EMBL" id="KAG2485123.1"/>
    </source>
</evidence>
<feature type="binding site" evidence="5">
    <location>
        <position position="611"/>
    </location>
    <ligand>
        <name>ATP</name>
        <dbReference type="ChEBI" id="CHEBI:30616"/>
    </ligand>
</feature>
<reference evidence="9" key="1">
    <citation type="journal article" date="2020" name="bioRxiv">
        <title>Comparative genomics of Chlamydomonas.</title>
        <authorList>
            <person name="Craig R.J."/>
            <person name="Hasan A.R."/>
            <person name="Ness R.W."/>
            <person name="Keightley P.D."/>
        </authorList>
    </citation>
    <scope>NUCLEOTIDE SEQUENCE</scope>
    <source>
        <strain evidence="9">CCAP 11/70</strain>
    </source>
</reference>
<evidence type="ECO:0000313" key="10">
    <source>
        <dbReference type="Proteomes" id="UP000612055"/>
    </source>
</evidence>
<protein>
    <recommendedName>
        <fullName evidence="8">Protein kinase domain-containing protein</fullName>
    </recommendedName>
</protein>
<dbReference type="GO" id="GO:0005524">
    <property type="term" value="F:ATP binding"/>
    <property type="evidence" value="ECO:0007669"/>
    <property type="project" value="UniProtKB-UniRule"/>
</dbReference>
<evidence type="ECO:0000259" key="8">
    <source>
        <dbReference type="PROSITE" id="PS50011"/>
    </source>
</evidence>
<dbReference type="Gene3D" id="1.10.510.10">
    <property type="entry name" value="Transferase(Phosphotransferase) domain 1"/>
    <property type="match status" value="1"/>
</dbReference>
<dbReference type="Proteomes" id="UP000612055">
    <property type="component" value="Unassembled WGS sequence"/>
</dbReference>
<feature type="region of interest" description="Disordered" evidence="6">
    <location>
        <begin position="855"/>
        <end position="886"/>
    </location>
</feature>
<dbReference type="InterPro" id="IPR011009">
    <property type="entry name" value="Kinase-like_dom_sf"/>
</dbReference>
<dbReference type="InterPro" id="IPR000719">
    <property type="entry name" value="Prot_kinase_dom"/>
</dbReference>
<dbReference type="CDD" id="cd13999">
    <property type="entry name" value="STKc_MAP3K-like"/>
    <property type="match status" value="1"/>
</dbReference>
<evidence type="ECO:0000256" key="3">
    <source>
        <dbReference type="ARBA" id="ARBA00022777"/>
    </source>
</evidence>
<evidence type="ECO:0000256" key="5">
    <source>
        <dbReference type="PROSITE-ProRule" id="PRU10141"/>
    </source>
</evidence>
<evidence type="ECO:0000256" key="1">
    <source>
        <dbReference type="ARBA" id="ARBA00022679"/>
    </source>
</evidence>
<evidence type="ECO:0000256" key="7">
    <source>
        <dbReference type="SAM" id="Phobius"/>
    </source>
</evidence>
<feature type="domain" description="Protein kinase" evidence="8">
    <location>
        <begin position="583"/>
        <end position="850"/>
    </location>
</feature>
<dbReference type="EMBL" id="JAEHOE010000135">
    <property type="protein sequence ID" value="KAG2485123.1"/>
    <property type="molecule type" value="Genomic_DNA"/>
</dbReference>
<proteinExistence type="predicted"/>
<keyword evidence="2 5" id="KW-0547">Nucleotide-binding</keyword>
<dbReference type="InterPro" id="IPR051681">
    <property type="entry name" value="Ser/Thr_Kinases-Pseudokinases"/>
</dbReference>
<comment type="caution">
    <text evidence="9">The sequence shown here is derived from an EMBL/GenBank/DDBJ whole genome shotgun (WGS) entry which is preliminary data.</text>
</comment>
<dbReference type="InterPro" id="IPR017441">
    <property type="entry name" value="Protein_kinase_ATP_BS"/>
</dbReference>
<keyword evidence="3" id="KW-0418">Kinase</keyword>
<dbReference type="PROSITE" id="PS00108">
    <property type="entry name" value="PROTEIN_KINASE_ST"/>
    <property type="match status" value="1"/>
</dbReference>
<feature type="region of interest" description="Disordered" evidence="6">
    <location>
        <begin position="439"/>
        <end position="492"/>
    </location>
</feature>
<organism evidence="9 10">
    <name type="scientific">Edaphochlamys debaryana</name>
    <dbReference type="NCBI Taxonomy" id="47281"/>
    <lineage>
        <taxon>Eukaryota</taxon>
        <taxon>Viridiplantae</taxon>
        <taxon>Chlorophyta</taxon>
        <taxon>core chlorophytes</taxon>
        <taxon>Chlorophyceae</taxon>
        <taxon>CS clade</taxon>
        <taxon>Chlamydomonadales</taxon>
        <taxon>Chlamydomonadales incertae sedis</taxon>
        <taxon>Edaphochlamys</taxon>
    </lineage>
</organism>
<feature type="compositionally biased region" description="Gly residues" evidence="6">
    <location>
        <begin position="858"/>
        <end position="885"/>
    </location>
</feature>
<evidence type="ECO:0000256" key="2">
    <source>
        <dbReference type="ARBA" id="ARBA00022741"/>
    </source>
</evidence>
<dbReference type="SMART" id="SM00220">
    <property type="entry name" value="S_TKc"/>
    <property type="match status" value="1"/>
</dbReference>
<dbReference type="InterPro" id="IPR008271">
    <property type="entry name" value="Ser/Thr_kinase_AS"/>
</dbReference>
<sequence length="926" mass="92282">MQQSVVEAFTAGLQEERVSVQRNLTIRGEHSYTVLDAAFLKRRAAIGGVSTLTLESLVMTRVRQPSATSAPSVDFFSMGDNSVFIVRNCTLSYAMCVPIAITLKYAPAVPRPMAFSPGAQVVTYLPEGRCIANLSVPVPTGPGPGLTPDKRCWNASVMMADYAIQGSTLDPTGIRVNLGSVLNLNTSFVCETFVSLECVGAKGLPACVAEAVSANNMSEWDTYDLGRSGPVPSPSPAAVPAPSPSSPAPQPSGSDGGGVPLAAIVVPCVVGGVLLLVLLGGAVLYRRRRAAGGGAAAAAAALGPKGGKGALAASASASASVSGAPPLPPAAAVAVDVGRKASATCLQQGEAGGGPGEGPDRTSSSALESPALDSAGRHNQALALIASASAAAGTGMGTGMGTGNGTGSATSAASDARGAPLRTLQALAAPPAALAAVGGSNGTPRFGTASSSAWASTEGGGSQGQPGASAAGAAAPPLRGGGGTPGGLSAAPSFRAASHSLLGGAGGASGSQRHLLAGPRSTTSGAAQSGTAAAVAAAVAAASREGAIVNPLLPASALSGGGSGGGGPPPIPLNLVFGTDVVASREAVVGRGTFATVLEGELPDGRPVACKLFHRDVLGGTDDNLKSLKQEVAILARCQHPNIVALLGAGSTPAGDEAFLVEELMVTNLARACHEGEGLPLRAVVRIARDIAAGLAYLHPTVIHRDLKPANVLLDASGTAKLTDFGLSRLWASTVHTANPEAGTVQYMAPECFSASLDASAPDRVPITHQADVFSFGVLLWEMLARERPWRGLTPIQVALAVGYEEQRLRIPEDNLRFLPRLTKLIARCWEKDPRKRPGAAELAKRLSLLLHSPDLGGADGGSQGTGGASGGGSGAPPRGLGSGGFDLETSGAVLVSCDEESGGVGAAAAAVLAPPRAQASLQPQP</sequence>
<dbReference type="PROSITE" id="PS50011">
    <property type="entry name" value="PROTEIN_KINASE_DOM"/>
    <property type="match status" value="1"/>
</dbReference>
<dbReference type="Gene3D" id="3.30.200.20">
    <property type="entry name" value="Phosphorylase Kinase, domain 1"/>
    <property type="match status" value="1"/>
</dbReference>
<dbReference type="SUPFAM" id="SSF56112">
    <property type="entry name" value="Protein kinase-like (PK-like)"/>
    <property type="match status" value="1"/>
</dbReference>
<keyword evidence="10" id="KW-1185">Reference proteome</keyword>
<evidence type="ECO:0000256" key="4">
    <source>
        <dbReference type="ARBA" id="ARBA00022840"/>
    </source>
</evidence>
<feature type="compositionally biased region" description="Pro residues" evidence="6">
    <location>
        <begin position="231"/>
        <end position="250"/>
    </location>
</feature>